<dbReference type="Pfam" id="PF13432">
    <property type="entry name" value="TPR_16"/>
    <property type="match status" value="1"/>
</dbReference>
<evidence type="ECO:0000256" key="3">
    <source>
        <dbReference type="PROSITE-ProRule" id="PRU00339"/>
    </source>
</evidence>
<protein>
    <submittedName>
        <fullName evidence="5">KLLA0E20857p</fullName>
    </submittedName>
</protein>
<dbReference type="Gene3D" id="1.25.40.10">
    <property type="entry name" value="Tetratricopeptide repeat domain"/>
    <property type="match status" value="4"/>
</dbReference>
<dbReference type="PANTHER" id="PTHR12558:SF13">
    <property type="entry name" value="CELL DIVISION CYCLE PROTEIN 27 HOMOLOG"/>
    <property type="match status" value="1"/>
</dbReference>
<dbReference type="SMART" id="SM00028">
    <property type="entry name" value="TPR"/>
    <property type="match status" value="7"/>
</dbReference>
<dbReference type="GO" id="GO:0051301">
    <property type="term" value="P:cell division"/>
    <property type="evidence" value="ECO:0007669"/>
    <property type="project" value="TreeGrafter"/>
</dbReference>
<feature type="repeat" description="TPR" evidence="3">
    <location>
        <begin position="662"/>
        <end position="695"/>
    </location>
</feature>
<dbReference type="Proteomes" id="UP000000598">
    <property type="component" value="Chromosome E"/>
</dbReference>
<dbReference type="Pfam" id="PF00515">
    <property type="entry name" value="TPR_1"/>
    <property type="match status" value="2"/>
</dbReference>
<feature type="repeat" description="TPR" evidence="3">
    <location>
        <begin position="526"/>
        <end position="559"/>
    </location>
</feature>
<evidence type="ECO:0000256" key="1">
    <source>
        <dbReference type="ARBA" id="ARBA00022803"/>
    </source>
</evidence>
<evidence type="ECO:0000256" key="4">
    <source>
        <dbReference type="SAM" id="MobiDB-lite"/>
    </source>
</evidence>
<dbReference type="PROSITE" id="PS50005">
    <property type="entry name" value="TPR"/>
    <property type="match status" value="6"/>
</dbReference>
<dbReference type="KEGG" id="kla:KLLA0_E20857g"/>
<evidence type="ECO:0000313" key="6">
    <source>
        <dbReference type="Proteomes" id="UP000000598"/>
    </source>
</evidence>
<keyword evidence="1 3" id="KW-0802">TPR repeat</keyword>
<dbReference type="GO" id="GO:0005737">
    <property type="term" value="C:cytoplasm"/>
    <property type="evidence" value="ECO:0007669"/>
    <property type="project" value="TreeGrafter"/>
</dbReference>
<feature type="repeat" description="TPR" evidence="3">
    <location>
        <begin position="492"/>
        <end position="525"/>
    </location>
</feature>
<evidence type="ECO:0000256" key="2">
    <source>
        <dbReference type="ARBA" id="ARBA00038210"/>
    </source>
</evidence>
<sequence>MLFHSVRQNAGGNVPAHDSLGGHNQEIMDASVFNGLPSATSAADAAATAAAASASNYVDSSNLSHLSEKFKRLETLISDHLSQLNIESAVFVSELLFAECSNLDESSQERALANYFYSLSLYLNNDFHTAMHVSSERRHDNLACAYVYSRCCLKLKKNYSDALDCLLSLQSCWDTCLSHFGYPKKSTICLLVGKLFKLLDHESKSETFLRSSLDGNPYLWEASTELCVLRSSLVLTVFKSQKNAPTRSQSSAAMMTVPPPNCSMDSRSRNKPQTPFKAPSRNRQNLSNSQTTSLLSASNVGVSISPHFFKKHTRFTTTPTTATSSANVTTTNTSSIDTKHLGTTTPSKLSGTDSQTKLLRSPMDKKIMTNNSYQMPNISTFDSNLDELFSNFIHIEYCKSRYDSFKAIRMMQNRIPLQIAVSMPWCLSTLGKLHFELVNYEMAKSYFTKLRTLQPTRFQDMDTFSTVLWHLQDKTHLSALCAELLTLDKYNPIAWCSMGNLHSLNKDHDEAITAFGKAIQLDPFFAYAYTLQGHEYSNNDAFDNAKSCFRKALTIEKTHYNALYGLGMCCVKLGKFEEALLFFEKARALNPVNVILNCCCGVALERLQQPERALNFYELATELQPNSSLALFKKSQLLLNMGQYSSALHNFERLESLTPDEAHVHFLLGNLYQIVGKKQDAMNQYTIAMNLDPKGSQLIKEAMEKCHEQG</sequence>
<feature type="repeat" description="TPR" evidence="3">
    <location>
        <begin position="628"/>
        <end position="661"/>
    </location>
</feature>
<dbReference type="GO" id="GO:0007091">
    <property type="term" value="P:metaphase/anaphase transition of mitotic cell cycle"/>
    <property type="evidence" value="ECO:0007669"/>
    <property type="project" value="TreeGrafter"/>
</dbReference>
<dbReference type="AlphaFoldDB" id="Q6CME6"/>
<keyword evidence="6" id="KW-1185">Reference proteome</keyword>
<dbReference type="GO" id="GO:0016567">
    <property type="term" value="P:protein ubiquitination"/>
    <property type="evidence" value="ECO:0007669"/>
    <property type="project" value="TreeGrafter"/>
</dbReference>
<feature type="repeat" description="TPR" evidence="3">
    <location>
        <begin position="560"/>
        <end position="593"/>
    </location>
</feature>
<dbReference type="FunCoup" id="Q6CME6">
    <property type="interactions" value="954"/>
</dbReference>
<dbReference type="PANTHER" id="PTHR12558">
    <property type="entry name" value="CELL DIVISION CYCLE 16,23,27"/>
    <property type="match status" value="1"/>
</dbReference>
<feature type="repeat" description="TPR" evidence="3">
    <location>
        <begin position="424"/>
        <end position="457"/>
    </location>
</feature>
<dbReference type="InterPro" id="IPR019734">
    <property type="entry name" value="TPR_rpt"/>
</dbReference>
<dbReference type="InterPro" id="IPR011990">
    <property type="entry name" value="TPR-like_helical_dom_sf"/>
</dbReference>
<comment type="similarity">
    <text evidence="2">Belongs to the APC3/CDC27 family.</text>
</comment>
<reference evidence="5 6" key="1">
    <citation type="journal article" date="2004" name="Nature">
        <title>Genome evolution in yeasts.</title>
        <authorList>
            <consortium name="Genolevures"/>
            <person name="Dujon B."/>
            <person name="Sherman D."/>
            <person name="Fischer G."/>
            <person name="Durrens P."/>
            <person name="Casaregola S."/>
            <person name="Lafontaine I."/>
            <person name="de Montigny J."/>
            <person name="Marck C."/>
            <person name="Neuveglise C."/>
            <person name="Talla E."/>
            <person name="Goffard N."/>
            <person name="Frangeul L."/>
            <person name="Aigle M."/>
            <person name="Anthouard V."/>
            <person name="Babour A."/>
            <person name="Barbe V."/>
            <person name="Barnay S."/>
            <person name="Blanchin S."/>
            <person name="Beckerich J.M."/>
            <person name="Beyne E."/>
            <person name="Bleykasten C."/>
            <person name="Boisrame A."/>
            <person name="Boyer J."/>
            <person name="Cattolico L."/>
            <person name="Confanioleri F."/>
            <person name="de Daruvar A."/>
            <person name="Despons L."/>
            <person name="Fabre E."/>
            <person name="Fairhead C."/>
            <person name="Ferry-Dumazet H."/>
            <person name="Groppi A."/>
            <person name="Hantraye F."/>
            <person name="Hennequin C."/>
            <person name="Jauniaux N."/>
            <person name="Joyet P."/>
            <person name="Kachouri R."/>
            <person name="Kerrest A."/>
            <person name="Koszul R."/>
            <person name="Lemaire M."/>
            <person name="Lesur I."/>
            <person name="Ma L."/>
            <person name="Muller H."/>
            <person name="Nicaud J.M."/>
            <person name="Nikolski M."/>
            <person name="Oztas S."/>
            <person name="Ozier-Kalogeropoulos O."/>
            <person name="Pellenz S."/>
            <person name="Potier S."/>
            <person name="Richard G.F."/>
            <person name="Straub M.L."/>
            <person name="Suleau A."/>
            <person name="Swennene D."/>
            <person name="Tekaia F."/>
            <person name="Wesolowski-Louvel M."/>
            <person name="Westhof E."/>
            <person name="Wirth B."/>
            <person name="Zeniou-Meyer M."/>
            <person name="Zivanovic I."/>
            <person name="Bolotin-Fukuhara M."/>
            <person name="Thierry A."/>
            <person name="Bouchier C."/>
            <person name="Caudron B."/>
            <person name="Scarpelli C."/>
            <person name="Gaillardin C."/>
            <person name="Weissenbach J."/>
            <person name="Wincker P."/>
            <person name="Souciet J.L."/>
        </authorList>
    </citation>
    <scope>NUCLEOTIDE SEQUENCE [LARGE SCALE GENOMIC DNA]</scope>
    <source>
        <strain evidence="6">ATCC 8585 / CBS 2359 / DSM 70799 / NBRC 1267 / NRRL Y-1140 / WM37</strain>
    </source>
</reference>
<dbReference type="STRING" id="284590.Q6CME6"/>
<organism evidence="5 6">
    <name type="scientific">Kluyveromyces lactis (strain ATCC 8585 / CBS 2359 / DSM 70799 / NBRC 1267 / NRRL Y-1140 / WM37)</name>
    <name type="common">Yeast</name>
    <name type="synonym">Candida sphaerica</name>
    <dbReference type="NCBI Taxonomy" id="284590"/>
    <lineage>
        <taxon>Eukaryota</taxon>
        <taxon>Fungi</taxon>
        <taxon>Dikarya</taxon>
        <taxon>Ascomycota</taxon>
        <taxon>Saccharomycotina</taxon>
        <taxon>Saccharomycetes</taxon>
        <taxon>Saccharomycetales</taxon>
        <taxon>Saccharomycetaceae</taxon>
        <taxon>Kluyveromyces</taxon>
    </lineage>
</organism>
<gene>
    <name evidence="5" type="ORF">KLLA0_E20857g</name>
</gene>
<evidence type="ECO:0000313" key="5">
    <source>
        <dbReference type="EMBL" id="CAG99980.1"/>
    </source>
</evidence>
<dbReference type="EMBL" id="CR382125">
    <property type="protein sequence ID" value="CAG99980.1"/>
    <property type="molecule type" value="Genomic_DNA"/>
</dbReference>
<name>Q6CME6_KLULA</name>
<proteinExistence type="inferred from homology"/>
<dbReference type="HOGENOM" id="CLU_008850_0_1_1"/>
<dbReference type="Pfam" id="PF12895">
    <property type="entry name" value="ANAPC3"/>
    <property type="match status" value="1"/>
</dbReference>
<dbReference type="OMA" id="CKYDCYK"/>
<dbReference type="InParanoid" id="Q6CME6"/>
<dbReference type="PaxDb" id="284590-Q6CME6"/>
<dbReference type="GO" id="GO:0005680">
    <property type="term" value="C:anaphase-promoting complex"/>
    <property type="evidence" value="ECO:0007669"/>
    <property type="project" value="TreeGrafter"/>
</dbReference>
<dbReference type="Pfam" id="PF13181">
    <property type="entry name" value="TPR_8"/>
    <property type="match status" value="1"/>
</dbReference>
<accession>Q6CME6</accession>
<dbReference type="GO" id="GO:0031145">
    <property type="term" value="P:anaphase-promoting complex-dependent catabolic process"/>
    <property type="evidence" value="ECO:0007669"/>
    <property type="project" value="TreeGrafter"/>
</dbReference>
<feature type="region of interest" description="Disordered" evidence="4">
    <location>
        <begin position="246"/>
        <end position="292"/>
    </location>
</feature>
<dbReference type="eggNOG" id="KOG1126">
    <property type="taxonomic scope" value="Eukaryota"/>
</dbReference>
<dbReference type="SUPFAM" id="SSF48452">
    <property type="entry name" value="TPR-like"/>
    <property type="match status" value="1"/>
</dbReference>